<evidence type="ECO:0000256" key="10">
    <source>
        <dbReference type="ARBA" id="ARBA00036320"/>
    </source>
</evidence>
<protein>
    <recommendedName>
        <fullName evidence="11">trypsin</fullName>
        <ecNumber evidence="11">3.4.21.4</ecNumber>
    </recommendedName>
</protein>
<dbReference type="PROSITE" id="PS00135">
    <property type="entry name" value="TRYPSIN_SER"/>
    <property type="match status" value="1"/>
</dbReference>
<evidence type="ECO:0000256" key="4">
    <source>
        <dbReference type="ARBA" id="ARBA00022670"/>
    </source>
</evidence>
<dbReference type="InterPro" id="IPR001254">
    <property type="entry name" value="Trypsin_dom"/>
</dbReference>
<dbReference type="InterPro" id="IPR001314">
    <property type="entry name" value="Peptidase_S1A"/>
</dbReference>
<dbReference type="CDD" id="cd00190">
    <property type="entry name" value="Tryp_SPc"/>
    <property type="match status" value="1"/>
</dbReference>
<proteinExistence type="inferred from homology"/>
<reference evidence="15" key="1">
    <citation type="submission" date="2025-08" db="UniProtKB">
        <authorList>
            <consortium name="RefSeq"/>
        </authorList>
    </citation>
    <scope>IDENTIFICATION</scope>
</reference>
<evidence type="ECO:0000256" key="12">
    <source>
        <dbReference type="SAM" id="SignalP"/>
    </source>
</evidence>
<keyword evidence="4" id="KW-0645">Protease</keyword>
<sequence length="263" mass="27826">MNKVILRIFAVLLVLGISAVVAQLDGRIVGGADTSSYYTKYVVQLRRRSSSSSSYAQTCGGCILDNVTIATAAHCVYNRVAENFLVVAGDASLGGMNGVVVRVSKLIPHELYNASITDNDIALVIVDPPLPLATYDTMEAIEIASTQPAVGAQATISGWGYTKENGLSSNQLQQVNVPVVDSAKCQEAYYWRPISDGMLCAGIQEGGKDACQGDSGGPLVVANKLAGIVSWGEGCARANYPGVYANVAYFKDWIAEQRAAYAT</sequence>
<evidence type="ECO:0000256" key="8">
    <source>
        <dbReference type="ARBA" id="ARBA00023145"/>
    </source>
</evidence>
<evidence type="ECO:0000256" key="5">
    <source>
        <dbReference type="ARBA" id="ARBA00022729"/>
    </source>
</evidence>
<evidence type="ECO:0000256" key="11">
    <source>
        <dbReference type="ARBA" id="ARBA00038868"/>
    </source>
</evidence>
<keyword evidence="7" id="KW-0720">Serine protease</keyword>
<dbReference type="SMART" id="SM00020">
    <property type="entry name" value="Tryp_SPc"/>
    <property type="match status" value="1"/>
</dbReference>
<evidence type="ECO:0000313" key="14">
    <source>
        <dbReference type="Proteomes" id="UP001652628"/>
    </source>
</evidence>
<keyword evidence="14" id="KW-1185">Reference proteome</keyword>
<dbReference type="Proteomes" id="UP001652628">
    <property type="component" value="Chromosome 2R"/>
</dbReference>
<gene>
    <name evidence="15" type="primary">etaTry</name>
</gene>
<dbReference type="Pfam" id="PF00089">
    <property type="entry name" value="Trypsin"/>
    <property type="match status" value="1"/>
</dbReference>
<comment type="similarity">
    <text evidence="2">Belongs to the peptidase S1 family.</text>
</comment>
<dbReference type="Gene3D" id="2.40.10.10">
    <property type="entry name" value="Trypsin-like serine proteases"/>
    <property type="match status" value="1"/>
</dbReference>
<feature type="signal peptide" evidence="12">
    <location>
        <begin position="1"/>
        <end position="22"/>
    </location>
</feature>
<evidence type="ECO:0000256" key="9">
    <source>
        <dbReference type="ARBA" id="ARBA00023157"/>
    </source>
</evidence>
<dbReference type="SUPFAM" id="SSF50494">
    <property type="entry name" value="Trypsin-like serine proteases"/>
    <property type="match status" value="1"/>
</dbReference>
<comment type="subcellular location">
    <subcellularLocation>
        <location evidence="1">Secreted</location>
        <location evidence="1">Extracellular space</location>
    </subcellularLocation>
</comment>
<dbReference type="InterPro" id="IPR009003">
    <property type="entry name" value="Peptidase_S1_PA"/>
</dbReference>
<evidence type="ECO:0000313" key="15">
    <source>
        <dbReference type="RefSeq" id="XP_070851218.1"/>
    </source>
</evidence>
<evidence type="ECO:0000259" key="13">
    <source>
        <dbReference type="PROSITE" id="PS50240"/>
    </source>
</evidence>
<organism evidence="14 15">
    <name type="scientific">Drosophila suzukii</name>
    <name type="common">Spotted-wing drosophila fruit fly</name>
    <dbReference type="NCBI Taxonomy" id="28584"/>
    <lineage>
        <taxon>Eukaryota</taxon>
        <taxon>Metazoa</taxon>
        <taxon>Ecdysozoa</taxon>
        <taxon>Arthropoda</taxon>
        <taxon>Hexapoda</taxon>
        <taxon>Insecta</taxon>
        <taxon>Pterygota</taxon>
        <taxon>Neoptera</taxon>
        <taxon>Endopterygota</taxon>
        <taxon>Diptera</taxon>
        <taxon>Brachycera</taxon>
        <taxon>Muscomorpha</taxon>
        <taxon>Ephydroidea</taxon>
        <taxon>Drosophilidae</taxon>
        <taxon>Drosophila</taxon>
        <taxon>Sophophora</taxon>
    </lineage>
</organism>
<evidence type="ECO:0000256" key="1">
    <source>
        <dbReference type="ARBA" id="ARBA00004239"/>
    </source>
</evidence>
<dbReference type="InterPro" id="IPR033116">
    <property type="entry name" value="TRYPSIN_SER"/>
</dbReference>
<evidence type="ECO:0000256" key="7">
    <source>
        <dbReference type="ARBA" id="ARBA00022825"/>
    </source>
</evidence>
<evidence type="ECO:0000256" key="2">
    <source>
        <dbReference type="ARBA" id="ARBA00007664"/>
    </source>
</evidence>
<evidence type="ECO:0000256" key="6">
    <source>
        <dbReference type="ARBA" id="ARBA00022801"/>
    </source>
</evidence>
<dbReference type="RefSeq" id="XP_070851218.1">
    <property type="nucleotide sequence ID" value="XM_070995117.1"/>
</dbReference>
<keyword evidence="8" id="KW-0865">Zymogen</keyword>
<dbReference type="PANTHER" id="PTHR24276">
    <property type="entry name" value="POLYSERASE-RELATED"/>
    <property type="match status" value="1"/>
</dbReference>
<feature type="domain" description="Peptidase S1" evidence="13">
    <location>
        <begin position="28"/>
        <end position="259"/>
    </location>
</feature>
<dbReference type="PRINTS" id="PR00722">
    <property type="entry name" value="CHYMOTRYPSIN"/>
</dbReference>
<dbReference type="EC" id="3.4.21.4" evidence="11"/>
<keyword evidence="5 12" id="KW-0732">Signal</keyword>
<evidence type="ECO:0000256" key="3">
    <source>
        <dbReference type="ARBA" id="ARBA00022525"/>
    </source>
</evidence>
<dbReference type="GeneID" id="139352553"/>
<dbReference type="PROSITE" id="PS50240">
    <property type="entry name" value="TRYPSIN_DOM"/>
    <property type="match status" value="1"/>
</dbReference>
<accession>A0ABM4TMN0</accession>
<dbReference type="InterPro" id="IPR043504">
    <property type="entry name" value="Peptidase_S1_PA_chymotrypsin"/>
</dbReference>
<keyword evidence="6" id="KW-0378">Hydrolase</keyword>
<keyword evidence="3" id="KW-0964">Secreted</keyword>
<dbReference type="PANTHER" id="PTHR24276:SF91">
    <property type="entry name" value="AT26814P-RELATED"/>
    <property type="match status" value="1"/>
</dbReference>
<keyword evidence="9" id="KW-1015">Disulfide bond</keyword>
<dbReference type="InterPro" id="IPR050430">
    <property type="entry name" value="Peptidase_S1"/>
</dbReference>
<comment type="catalytic activity">
    <reaction evidence="10">
        <text>Preferential cleavage: Arg-|-Xaa, Lys-|-Xaa.</text>
        <dbReference type="EC" id="3.4.21.4"/>
    </reaction>
</comment>
<name>A0ABM4TMN0_DROSZ</name>
<feature type="chain" id="PRO_5045666802" description="trypsin" evidence="12">
    <location>
        <begin position="23"/>
        <end position="263"/>
    </location>
</feature>